<dbReference type="InterPro" id="IPR016181">
    <property type="entry name" value="Acyl_CoA_acyltransferase"/>
</dbReference>
<evidence type="ECO:0000259" key="1">
    <source>
        <dbReference type="PROSITE" id="PS51186"/>
    </source>
</evidence>
<dbReference type="Proteomes" id="UP000516230">
    <property type="component" value="Chromosome"/>
</dbReference>
<organism evidence="2 3">
    <name type="scientific">Streptomyces genisteinicus</name>
    <dbReference type="NCBI Taxonomy" id="2768068"/>
    <lineage>
        <taxon>Bacteria</taxon>
        <taxon>Bacillati</taxon>
        <taxon>Actinomycetota</taxon>
        <taxon>Actinomycetes</taxon>
        <taxon>Kitasatosporales</taxon>
        <taxon>Streptomycetaceae</taxon>
        <taxon>Streptomyces</taxon>
    </lineage>
</organism>
<dbReference type="EMBL" id="CP060825">
    <property type="protein sequence ID" value="QNP61505.1"/>
    <property type="molecule type" value="Genomic_DNA"/>
</dbReference>
<dbReference type="PROSITE" id="PS51186">
    <property type="entry name" value="GNAT"/>
    <property type="match status" value="1"/>
</dbReference>
<dbReference type="InterPro" id="IPR000182">
    <property type="entry name" value="GNAT_dom"/>
</dbReference>
<accession>A0A7H0HLT9</accession>
<gene>
    <name evidence="2" type="ORF">IAG43_00255</name>
</gene>
<dbReference type="SUPFAM" id="SSF55729">
    <property type="entry name" value="Acyl-CoA N-acyltransferases (Nat)"/>
    <property type="match status" value="1"/>
</dbReference>
<name>A0A7H0HLT9_9ACTN</name>
<dbReference type="PANTHER" id="PTHR43233">
    <property type="entry name" value="FAMILY N-ACETYLTRANSFERASE, PUTATIVE (AFU_ORTHOLOGUE AFUA_6G03350)-RELATED"/>
    <property type="match status" value="1"/>
</dbReference>
<dbReference type="CDD" id="cd04301">
    <property type="entry name" value="NAT_SF"/>
    <property type="match status" value="1"/>
</dbReference>
<dbReference type="AlphaFoldDB" id="A0A7H0HLT9"/>
<feature type="domain" description="N-acetyltransferase" evidence="1">
    <location>
        <begin position="1"/>
        <end position="140"/>
    </location>
</feature>
<evidence type="ECO:0000313" key="3">
    <source>
        <dbReference type="Proteomes" id="UP000516230"/>
    </source>
</evidence>
<reference evidence="2 3" key="1">
    <citation type="submission" date="2020-08" db="EMBL/GenBank/DDBJ databases">
        <title>A novel species.</title>
        <authorList>
            <person name="Gao J."/>
        </authorList>
    </citation>
    <scope>NUCLEOTIDE SEQUENCE [LARGE SCALE GENOMIC DNA]</scope>
    <source>
        <strain evidence="2 3">CRPJ-33</strain>
    </source>
</reference>
<protein>
    <submittedName>
        <fullName evidence="2">GNAT family N-acetyltransferase</fullName>
    </submittedName>
</protein>
<sequence>MNDAYTCLDRLPTPGEHRRLAESVGWEHAFAWETMGASLEGSLAGAVALDGGRAVGMGRLVGDGVKYFYVQDLAVDPAHQGRGIGTALLNRLLGHVARTAPATAFVGLFATDGAVSLYQRDGFARGDMTGMFRLVEPARD</sequence>
<dbReference type="PANTHER" id="PTHR43233:SF1">
    <property type="entry name" value="FAMILY N-ACETYLTRANSFERASE, PUTATIVE (AFU_ORTHOLOGUE AFUA_6G03350)-RELATED"/>
    <property type="match status" value="1"/>
</dbReference>
<dbReference type="Pfam" id="PF00583">
    <property type="entry name" value="Acetyltransf_1"/>
    <property type="match status" value="1"/>
</dbReference>
<evidence type="ECO:0000313" key="2">
    <source>
        <dbReference type="EMBL" id="QNP61505.1"/>
    </source>
</evidence>
<keyword evidence="3" id="KW-1185">Reference proteome</keyword>
<keyword evidence="2" id="KW-0808">Transferase</keyword>
<dbReference type="RefSeq" id="WP_187738712.1">
    <property type="nucleotide sequence ID" value="NZ_CP060825.1"/>
</dbReference>
<proteinExistence type="predicted"/>
<dbReference type="GO" id="GO:0016747">
    <property type="term" value="F:acyltransferase activity, transferring groups other than amino-acyl groups"/>
    <property type="evidence" value="ECO:0007669"/>
    <property type="project" value="InterPro"/>
</dbReference>
<dbReference type="KEGG" id="sgj:IAG43_00255"/>
<dbReference type="Gene3D" id="3.40.630.30">
    <property type="match status" value="1"/>
</dbReference>
<dbReference type="InterPro" id="IPR053144">
    <property type="entry name" value="Acetyltransferase_Butenolide"/>
</dbReference>